<feature type="transmembrane region" description="Helical" evidence="1">
    <location>
        <begin position="94"/>
        <end position="116"/>
    </location>
</feature>
<dbReference type="Proteomes" id="UP000435138">
    <property type="component" value="Unassembled WGS sequence"/>
</dbReference>
<feature type="transmembrane region" description="Helical" evidence="1">
    <location>
        <begin position="308"/>
        <end position="325"/>
    </location>
</feature>
<feature type="domain" description="YcxB-like C-terminal" evidence="2">
    <location>
        <begin position="349"/>
        <end position="408"/>
    </location>
</feature>
<proteinExistence type="predicted"/>
<feature type="transmembrane region" description="Helical" evidence="1">
    <location>
        <begin position="261"/>
        <end position="279"/>
    </location>
</feature>
<dbReference type="EMBL" id="WIXI01000043">
    <property type="protein sequence ID" value="MQY46885.1"/>
    <property type="molecule type" value="Genomic_DNA"/>
</dbReference>
<protein>
    <recommendedName>
        <fullName evidence="2">YcxB-like C-terminal domain-containing protein</fullName>
    </recommendedName>
</protein>
<keyword evidence="4" id="KW-1185">Reference proteome</keyword>
<feature type="transmembrane region" description="Helical" evidence="1">
    <location>
        <begin position="54"/>
        <end position="74"/>
    </location>
</feature>
<evidence type="ECO:0000313" key="3">
    <source>
        <dbReference type="EMBL" id="MQY46885.1"/>
    </source>
</evidence>
<keyword evidence="1" id="KW-0812">Transmembrane</keyword>
<evidence type="ECO:0000313" key="4">
    <source>
        <dbReference type="Proteomes" id="UP000435138"/>
    </source>
</evidence>
<dbReference type="AlphaFoldDB" id="A0A6A8A6E7"/>
<evidence type="ECO:0000259" key="2">
    <source>
        <dbReference type="Pfam" id="PF14317"/>
    </source>
</evidence>
<evidence type="ECO:0000256" key="1">
    <source>
        <dbReference type="SAM" id="Phobius"/>
    </source>
</evidence>
<sequence>MKLPTIRQNTPAPAAPVEPLSPLEITATQTINDRAHALVMQEVAYGLDKNGKSAWLFMLWVWLTFTLLMIFIWFDDIKAPGLQNSLNSQQIISIISSAVPLVLISLAYVLWSRFAMRRKHWKYRRHLRRLGETQPQTLTFRFDGEGITTTTRDDMAQLQPWHDGVSLREDGQWLSFVAYLHELCIIIPKRDLNPQQIEAVKDWNEKRIAGGLPEDRAVTQALAGQEIACSEEFTSSRDDLIATMMEVGNSRAWRRQRAESFVTFGIGFCFLVPLIYLIGWGMDVDRLPFAIALPIFLEMFATTFWKPALVWLLVLAGFLALYPLLRRWGARYYADQALAKGLGRSTVFIGENGIWDNGSAIRMFIPWAAMHACRITPDHIFLTIRLGAVLAYPKRIFPGDRLAAIEALFNERAGRTAKGEEDVR</sequence>
<name>A0A6A8A6E7_9HYPH</name>
<accession>A0A6A8A6E7</accession>
<dbReference type="InterPro" id="IPR025588">
    <property type="entry name" value="YcxB-like_C"/>
</dbReference>
<keyword evidence="1" id="KW-1133">Transmembrane helix</keyword>
<comment type="caution">
    <text evidence="3">The sequence shown here is derived from an EMBL/GenBank/DDBJ whole genome shotgun (WGS) entry which is preliminary data.</text>
</comment>
<dbReference type="RefSeq" id="WP_153354378.1">
    <property type="nucleotide sequence ID" value="NZ_JAYKOO010000002.1"/>
</dbReference>
<organism evidence="3 4">
    <name type="scientific">Endobacterium cereale</name>
    <dbReference type="NCBI Taxonomy" id="2663029"/>
    <lineage>
        <taxon>Bacteria</taxon>
        <taxon>Pseudomonadati</taxon>
        <taxon>Pseudomonadota</taxon>
        <taxon>Alphaproteobacteria</taxon>
        <taxon>Hyphomicrobiales</taxon>
        <taxon>Rhizobiaceae</taxon>
        <taxon>Endobacterium</taxon>
    </lineage>
</organism>
<reference evidence="3 4" key="1">
    <citation type="submission" date="2019-11" db="EMBL/GenBank/DDBJ databases">
        <title>Genome analysis of Rhizobacterium cereale a novel genus and species isolated from maize roots in North Spain.</title>
        <authorList>
            <person name="Menendez E."/>
            <person name="Flores-Felix J.D."/>
            <person name="Ramirez-Bahena M.-H."/>
            <person name="Igual J.M."/>
            <person name="Garcia-Fraile P."/>
            <person name="Peix A."/>
            <person name="Velazquez E."/>
        </authorList>
    </citation>
    <scope>NUCLEOTIDE SEQUENCE [LARGE SCALE GENOMIC DNA]</scope>
    <source>
        <strain evidence="3 4">RZME27</strain>
    </source>
</reference>
<keyword evidence="1" id="KW-0472">Membrane</keyword>
<dbReference type="Pfam" id="PF14317">
    <property type="entry name" value="YcxB"/>
    <property type="match status" value="1"/>
</dbReference>
<gene>
    <name evidence="3" type="ORF">GAO09_12680</name>
</gene>